<evidence type="ECO:0000256" key="4">
    <source>
        <dbReference type="ARBA" id="ARBA00022481"/>
    </source>
</evidence>
<dbReference type="InterPro" id="IPR012902">
    <property type="entry name" value="N_methyl_site"/>
</dbReference>
<name>A0A1J4QHD9_9GAMM</name>
<reference evidence="10 11" key="1">
    <citation type="submission" date="2016-07" db="EMBL/GenBank/DDBJ databases">
        <title>Draft Genome Sequence of Oceanisphaera psychrotolerans, isolated from coastal sediment samples.</title>
        <authorList>
            <person name="Zhuo S."/>
            <person name="Ruan Z."/>
        </authorList>
    </citation>
    <scope>NUCLEOTIDE SEQUENCE [LARGE SCALE GENOMIC DNA]</scope>
    <source>
        <strain evidence="10 11">LAM-WHM-ZC</strain>
    </source>
</reference>
<evidence type="ECO:0000256" key="3">
    <source>
        <dbReference type="ARBA" id="ARBA00022475"/>
    </source>
</evidence>
<evidence type="ECO:0000256" key="1">
    <source>
        <dbReference type="ARBA" id="ARBA00004377"/>
    </source>
</evidence>
<dbReference type="STRING" id="1414654.BFR47_13145"/>
<dbReference type="InterPro" id="IPR010052">
    <property type="entry name" value="T2SS_protein-GspI"/>
</dbReference>
<evidence type="ECO:0000256" key="2">
    <source>
        <dbReference type="ARBA" id="ARBA00008358"/>
    </source>
</evidence>
<dbReference type="GO" id="GO:0015628">
    <property type="term" value="P:protein secretion by the type II secretion system"/>
    <property type="evidence" value="ECO:0007669"/>
    <property type="project" value="InterPro"/>
</dbReference>
<accession>A0A1J4QHD9</accession>
<evidence type="ECO:0008006" key="12">
    <source>
        <dbReference type="Google" id="ProtNLM"/>
    </source>
</evidence>
<comment type="subcellular location">
    <subcellularLocation>
        <location evidence="1">Cell inner membrane</location>
        <topology evidence="1">Single-pass membrane protein</topology>
    </subcellularLocation>
</comment>
<protein>
    <recommendedName>
        <fullName evidence="12">Type IV pilin</fullName>
    </recommendedName>
</protein>
<evidence type="ECO:0000256" key="9">
    <source>
        <dbReference type="SAM" id="Phobius"/>
    </source>
</evidence>
<dbReference type="PANTHER" id="PTHR38779:SF2">
    <property type="entry name" value="TYPE II SECRETION SYSTEM PROTEIN I-RELATED"/>
    <property type="match status" value="1"/>
</dbReference>
<sequence>MKRQQGFGLIEVLIAFIVVAVTAGSLLQLNKNYLEYSRDGRSREVALRLAESRLDELRYFRDKQGYQDIAGGTESTVLDGVTYDLGWTVDDYGWDAANTQWVTPPPSGVASGKKEIAVTVDWNDTGAPQSFTLSSVVSPSLSAESGPFGSNNGANSPWGLGLGGPKVAHTPGAVPNVIPITLGDGITQETSRPLPKLAQQGGTDSLRVAFNTNAYDSSNKKSQVQDMATVSCNCTLGSSKVADLPAKRSVISGLSYWVKGETANKLTGVPQQKQDPLCTTCCASHFDGPDNKFSHWYDAIKRSNTPPHGHYTYVLGVPVLATSSYVEACRMVRIDGFYEMANDWNLVAFNIFDASIFANSGVLSAYQNYVKEVVTDYIRGQVKAEGNYNQTYSTPSSFSAYLANNSIAPGTTNMVDVAPGPDQLMARGIYVDIVSPEYRQYLKDKVMGGNADATPANLLKFVPFYDVNLTLLATWNSSASSNTSVTNEPVQTIVDSSQQYYGTYSRGLINALQEGTSATITATIRRSNSGITSFKPLSTFETTDAKNSSLNVSVQTVAGKVSVTGQIQCITYETVASTVTEQTCNDSQLSQVQVSFTQSNGPSTSCGSTQTSGQGQNKGNLSLFYNCYANNGSAATLTATGSTGYEFVLPASPWTVSVNSTQGGKKAVDGGCVLAVINRPSGTSLPGKCN</sequence>
<keyword evidence="6 9" id="KW-0812">Transmembrane</keyword>
<dbReference type="Pfam" id="PF07963">
    <property type="entry name" value="N_methyl"/>
    <property type="match status" value="1"/>
</dbReference>
<evidence type="ECO:0000313" key="11">
    <source>
        <dbReference type="Proteomes" id="UP000243073"/>
    </source>
</evidence>
<organism evidence="10 11">
    <name type="scientific">Oceanisphaera psychrotolerans</name>
    <dbReference type="NCBI Taxonomy" id="1414654"/>
    <lineage>
        <taxon>Bacteria</taxon>
        <taxon>Pseudomonadati</taxon>
        <taxon>Pseudomonadota</taxon>
        <taxon>Gammaproteobacteria</taxon>
        <taxon>Aeromonadales</taxon>
        <taxon>Aeromonadaceae</taxon>
        <taxon>Oceanisphaera</taxon>
    </lineage>
</organism>
<dbReference type="PANTHER" id="PTHR38779">
    <property type="entry name" value="TYPE II SECRETION SYSTEM PROTEIN I-RELATED"/>
    <property type="match status" value="1"/>
</dbReference>
<keyword evidence="7 9" id="KW-1133">Transmembrane helix</keyword>
<keyword evidence="4" id="KW-0488">Methylation</keyword>
<keyword evidence="8 9" id="KW-0472">Membrane</keyword>
<feature type="transmembrane region" description="Helical" evidence="9">
    <location>
        <begin position="7"/>
        <end position="27"/>
    </location>
</feature>
<comment type="caution">
    <text evidence="10">The sequence shown here is derived from an EMBL/GenBank/DDBJ whole genome shotgun (WGS) entry which is preliminary data.</text>
</comment>
<gene>
    <name evidence="10" type="ORF">BFR47_13145</name>
</gene>
<evidence type="ECO:0000256" key="6">
    <source>
        <dbReference type="ARBA" id="ARBA00022692"/>
    </source>
</evidence>
<keyword evidence="3" id="KW-1003">Cell membrane</keyword>
<dbReference type="GO" id="GO:0015627">
    <property type="term" value="C:type II protein secretion system complex"/>
    <property type="evidence" value="ECO:0007669"/>
    <property type="project" value="InterPro"/>
</dbReference>
<evidence type="ECO:0000256" key="8">
    <source>
        <dbReference type="ARBA" id="ARBA00023136"/>
    </source>
</evidence>
<keyword evidence="5" id="KW-0997">Cell inner membrane</keyword>
<dbReference type="AlphaFoldDB" id="A0A1J4QHD9"/>
<evidence type="ECO:0000313" key="10">
    <source>
        <dbReference type="EMBL" id="OIN10366.1"/>
    </source>
</evidence>
<proteinExistence type="inferred from homology"/>
<keyword evidence="11" id="KW-1185">Reference proteome</keyword>
<dbReference type="RefSeq" id="WP_071472448.1">
    <property type="nucleotide sequence ID" value="NZ_MDKE01000016.1"/>
</dbReference>
<dbReference type="Proteomes" id="UP000243073">
    <property type="component" value="Unassembled WGS sequence"/>
</dbReference>
<evidence type="ECO:0000256" key="5">
    <source>
        <dbReference type="ARBA" id="ARBA00022519"/>
    </source>
</evidence>
<dbReference type="GO" id="GO:0005886">
    <property type="term" value="C:plasma membrane"/>
    <property type="evidence" value="ECO:0007669"/>
    <property type="project" value="UniProtKB-SubCell"/>
</dbReference>
<dbReference type="OrthoDB" id="6019428at2"/>
<comment type="similarity">
    <text evidence="2">Belongs to the GSP I family.</text>
</comment>
<dbReference type="EMBL" id="MDKE01000016">
    <property type="protein sequence ID" value="OIN10366.1"/>
    <property type="molecule type" value="Genomic_DNA"/>
</dbReference>
<evidence type="ECO:0000256" key="7">
    <source>
        <dbReference type="ARBA" id="ARBA00022989"/>
    </source>
</evidence>